<organism evidence="7 8">
    <name type="scientific">Gimesia aquarii</name>
    <dbReference type="NCBI Taxonomy" id="2527964"/>
    <lineage>
        <taxon>Bacteria</taxon>
        <taxon>Pseudomonadati</taxon>
        <taxon>Planctomycetota</taxon>
        <taxon>Planctomycetia</taxon>
        <taxon>Planctomycetales</taxon>
        <taxon>Planctomycetaceae</taxon>
        <taxon>Gimesia</taxon>
    </lineage>
</organism>
<dbReference type="InterPro" id="IPR017850">
    <property type="entry name" value="Alkaline_phosphatase_core_sf"/>
</dbReference>
<dbReference type="EC" id="3.1.6.1" evidence="7"/>
<dbReference type="PANTHER" id="PTHR42693:SF53">
    <property type="entry name" value="ENDO-4-O-SULFATASE"/>
    <property type="match status" value="1"/>
</dbReference>
<evidence type="ECO:0000256" key="4">
    <source>
        <dbReference type="ARBA" id="ARBA00022837"/>
    </source>
</evidence>
<dbReference type="InterPro" id="IPR050738">
    <property type="entry name" value="Sulfatase"/>
</dbReference>
<evidence type="ECO:0000313" key="7">
    <source>
        <dbReference type="EMBL" id="QDT95903.1"/>
    </source>
</evidence>
<name>A0A517VSC0_9PLAN</name>
<evidence type="ECO:0000259" key="6">
    <source>
        <dbReference type="Pfam" id="PF00884"/>
    </source>
</evidence>
<dbReference type="Pfam" id="PF00884">
    <property type="entry name" value="Sulfatase"/>
    <property type="match status" value="1"/>
</dbReference>
<reference evidence="7 8" key="1">
    <citation type="submission" date="2019-03" db="EMBL/GenBank/DDBJ databases">
        <title>Deep-cultivation of Planctomycetes and their phenomic and genomic characterization uncovers novel biology.</title>
        <authorList>
            <person name="Wiegand S."/>
            <person name="Jogler M."/>
            <person name="Boedeker C."/>
            <person name="Pinto D."/>
            <person name="Vollmers J."/>
            <person name="Rivas-Marin E."/>
            <person name="Kohn T."/>
            <person name="Peeters S.H."/>
            <person name="Heuer A."/>
            <person name="Rast P."/>
            <person name="Oberbeckmann S."/>
            <person name="Bunk B."/>
            <person name="Jeske O."/>
            <person name="Meyerdierks A."/>
            <person name="Storesund J.E."/>
            <person name="Kallscheuer N."/>
            <person name="Luecker S."/>
            <person name="Lage O.M."/>
            <person name="Pohl T."/>
            <person name="Merkel B.J."/>
            <person name="Hornburger P."/>
            <person name="Mueller R.-W."/>
            <person name="Bruemmer F."/>
            <person name="Labrenz M."/>
            <person name="Spormann A.M."/>
            <person name="Op den Camp H."/>
            <person name="Overmann J."/>
            <person name="Amann R."/>
            <person name="Jetten M.S.M."/>
            <person name="Mascher T."/>
            <person name="Medema M.H."/>
            <person name="Devos D.P."/>
            <person name="Kaster A.-K."/>
            <person name="Ovreas L."/>
            <person name="Rohde M."/>
            <person name="Galperin M.Y."/>
            <person name="Jogler C."/>
        </authorList>
    </citation>
    <scope>NUCLEOTIDE SEQUENCE [LARGE SCALE GENOMIC DNA]</scope>
    <source>
        <strain evidence="7 8">V144</strain>
    </source>
</reference>
<keyword evidence="3 7" id="KW-0378">Hydrolase</keyword>
<proteinExistence type="inferred from homology"/>
<dbReference type="GO" id="GO:0004065">
    <property type="term" value="F:arylsulfatase activity"/>
    <property type="evidence" value="ECO:0007669"/>
    <property type="project" value="UniProtKB-EC"/>
</dbReference>
<dbReference type="Pfam" id="PF14707">
    <property type="entry name" value="Sulfatase_C"/>
    <property type="match status" value="1"/>
</dbReference>
<evidence type="ECO:0000256" key="3">
    <source>
        <dbReference type="ARBA" id="ARBA00022801"/>
    </source>
</evidence>
<dbReference type="Proteomes" id="UP000318704">
    <property type="component" value="Chromosome"/>
</dbReference>
<sequence precursor="true">MTNQLRLTRKNATPLQILGCAILALSLHTSIAVANDKPNIIVIFTDDQGYNDLGCFGSQTIKTPHLDQMAAEGLRLTSFYAQPVCGVSRAALMTGCYPIRVAEPDNVKHLHTVPHPQEWTMAEMLKEAGYATALIGKWHLCQRDRKAPTGFRVATMPNAQGFDYFYGTPQFNGLTTFVNQSRFRSPILRNEEVVVHQVQDWDAITGDYTREAIDWIEKHHRQPFFLYLAHNMPHIPVGASKDFKDKSKNGPYGDTIEEIDWSCGQIFAKLKSLGLDENTLVVFTSDNGPWIEKQIPRNHSGTADPLRGWKMSAWDGGSRVPCIVRWPGKIRPGRESDEILTTMDLLPTFAAFAKTKTPKELILDGFDASEFLLGKTDKSPRDEYFYYCGCLLTGVRVGEWKLVLPREKNPPGTGWWGRMIEAVEKTQLFNLDKDPGETNDIARQHPDVVKRLMQRIQHAREDLGDINQSGRGARFFDEGPRRLEASRRSNKNRKVVYDNAKPVGNYRFTFEKEDWHGWKVVEGSLPDALTDRDTLPNFKSQPFNKQGDWFLFTGNRKTQMRGDDSQVGIIESPTFVLKGPKVSFLIGGGSGNSTYVALYDSDGKQLRKASGSNGPAMRRVVWNMNYSIGKRVKLRIVDQSTGGWGHVTFDDFSCQTDD</sequence>
<evidence type="ECO:0000313" key="8">
    <source>
        <dbReference type="Proteomes" id="UP000318704"/>
    </source>
</evidence>
<feature type="chain" id="PRO_5022233175" evidence="5">
    <location>
        <begin position="35"/>
        <end position="658"/>
    </location>
</feature>
<keyword evidence="4" id="KW-0106">Calcium</keyword>
<keyword evidence="2" id="KW-0479">Metal-binding</keyword>
<keyword evidence="5" id="KW-0732">Signal</keyword>
<feature type="signal peptide" evidence="5">
    <location>
        <begin position="1"/>
        <end position="34"/>
    </location>
</feature>
<dbReference type="Gene3D" id="3.40.720.10">
    <property type="entry name" value="Alkaline Phosphatase, subunit A"/>
    <property type="match status" value="1"/>
</dbReference>
<gene>
    <name evidence="7" type="primary">atsA_14</name>
    <name evidence="7" type="ORF">V144x_13520</name>
</gene>
<accession>A0A517VSC0</accession>
<evidence type="ECO:0000256" key="1">
    <source>
        <dbReference type="ARBA" id="ARBA00008779"/>
    </source>
</evidence>
<dbReference type="CDD" id="cd16026">
    <property type="entry name" value="GALNS_like"/>
    <property type="match status" value="1"/>
</dbReference>
<dbReference type="GO" id="GO:0046872">
    <property type="term" value="F:metal ion binding"/>
    <property type="evidence" value="ECO:0007669"/>
    <property type="project" value="UniProtKB-KW"/>
</dbReference>
<dbReference type="InterPro" id="IPR024607">
    <property type="entry name" value="Sulfatase_CS"/>
</dbReference>
<dbReference type="AlphaFoldDB" id="A0A517VSC0"/>
<evidence type="ECO:0000256" key="5">
    <source>
        <dbReference type="SAM" id="SignalP"/>
    </source>
</evidence>
<dbReference type="Gene3D" id="3.30.1120.10">
    <property type="match status" value="1"/>
</dbReference>
<feature type="domain" description="Sulfatase N-terminal" evidence="6">
    <location>
        <begin position="38"/>
        <end position="352"/>
    </location>
</feature>
<dbReference type="PROSITE" id="PS00149">
    <property type="entry name" value="SULFATASE_2"/>
    <property type="match status" value="1"/>
</dbReference>
<dbReference type="InterPro" id="IPR000917">
    <property type="entry name" value="Sulfatase_N"/>
</dbReference>
<evidence type="ECO:0000256" key="2">
    <source>
        <dbReference type="ARBA" id="ARBA00022723"/>
    </source>
</evidence>
<dbReference type="KEGG" id="gaw:V144x_13520"/>
<dbReference type="SUPFAM" id="SSF53649">
    <property type="entry name" value="Alkaline phosphatase-like"/>
    <property type="match status" value="1"/>
</dbReference>
<dbReference type="EMBL" id="CP037920">
    <property type="protein sequence ID" value="QDT95903.1"/>
    <property type="molecule type" value="Genomic_DNA"/>
</dbReference>
<dbReference type="PANTHER" id="PTHR42693">
    <property type="entry name" value="ARYLSULFATASE FAMILY MEMBER"/>
    <property type="match status" value="1"/>
</dbReference>
<protein>
    <submittedName>
        <fullName evidence="7">Arylsulfatase</fullName>
        <ecNumber evidence="7">3.1.6.1</ecNumber>
    </submittedName>
</protein>
<comment type="similarity">
    <text evidence="1">Belongs to the sulfatase family.</text>
</comment>